<feature type="transmembrane region" description="Helical" evidence="7">
    <location>
        <begin position="374"/>
        <end position="403"/>
    </location>
</feature>
<dbReference type="InterPro" id="IPR003838">
    <property type="entry name" value="ABC3_permease_C"/>
</dbReference>
<dbReference type="GO" id="GO:0005886">
    <property type="term" value="C:plasma membrane"/>
    <property type="evidence" value="ECO:0007669"/>
    <property type="project" value="UniProtKB-SubCell"/>
</dbReference>
<evidence type="ECO:0000313" key="10">
    <source>
        <dbReference type="EMBL" id="MBT1697044.1"/>
    </source>
</evidence>
<feature type="domain" description="ABC3 transporter permease C-terminal" evidence="8">
    <location>
        <begin position="286"/>
        <end position="398"/>
    </location>
</feature>
<keyword evidence="5 7" id="KW-0472">Membrane</keyword>
<evidence type="ECO:0000256" key="5">
    <source>
        <dbReference type="ARBA" id="ARBA00023136"/>
    </source>
</evidence>
<evidence type="ECO:0000256" key="1">
    <source>
        <dbReference type="ARBA" id="ARBA00004651"/>
    </source>
</evidence>
<feature type="transmembrane region" description="Helical" evidence="7">
    <location>
        <begin position="718"/>
        <end position="738"/>
    </location>
</feature>
<keyword evidence="4 7" id="KW-1133">Transmembrane helix</keyword>
<dbReference type="Proteomes" id="UP001319200">
    <property type="component" value="Unassembled WGS sequence"/>
</dbReference>
<comment type="caution">
    <text evidence="10">The sequence shown here is derived from an EMBL/GenBank/DDBJ whole genome shotgun (WGS) entry which is preliminary data.</text>
</comment>
<dbReference type="PROSITE" id="PS51257">
    <property type="entry name" value="PROKAR_LIPOPROTEIN"/>
    <property type="match status" value="1"/>
</dbReference>
<organism evidence="10 11">
    <name type="scientific">Chryseosolibacter histidini</name>
    <dbReference type="NCBI Taxonomy" id="2782349"/>
    <lineage>
        <taxon>Bacteria</taxon>
        <taxon>Pseudomonadati</taxon>
        <taxon>Bacteroidota</taxon>
        <taxon>Cytophagia</taxon>
        <taxon>Cytophagales</taxon>
        <taxon>Chryseotaleaceae</taxon>
        <taxon>Chryseosolibacter</taxon>
    </lineage>
</organism>
<evidence type="ECO:0000256" key="6">
    <source>
        <dbReference type="ARBA" id="ARBA00038076"/>
    </source>
</evidence>
<evidence type="ECO:0000256" key="3">
    <source>
        <dbReference type="ARBA" id="ARBA00022692"/>
    </source>
</evidence>
<accession>A0AAP2GIH1</accession>
<comment type="similarity">
    <text evidence="6">Belongs to the ABC-4 integral membrane protein family.</text>
</comment>
<evidence type="ECO:0000256" key="7">
    <source>
        <dbReference type="SAM" id="Phobius"/>
    </source>
</evidence>
<dbReference type="AlphaFoldDB" id="A0AAP2GIH1"/>
<dbReference type="InterPro" id="IPR025857">
    <property type="entry name" value="MacB_PCD"/>
</dbReference>
<dbReference type="InterPro" id="IPR050250">
    <property type="entry name" value="Macrolide_Exporter_MacB"/>
</dbReference>
<evidence type="ECO:0000256" key="2">
    <source>
        <dbReference type="ARBA" id="ARBA00022475"/>
    </source>
</evidence>
<feature type="transmembrane region" description="Helical" evidence="7">
    <location>
        <begin position="281"/>
        <end position="303"/>
    </location>
</feature>
<feature type="transmembrane region" description="Helical" evidence="7">
    <location>
        <begin position="327"/>
        <end position="354"/>
    </location>
</feature>
<keyword evidence="3 7" id="KW-0812">Transmembrane</keyword>
<keyword evidence="11" id="KW-1185">Reference proteome</keyword>
<feature type="transmembrane region" description="Helical" evidence="7">
    <location>
        <begin position="669"/>
        <end position="691"/>
    </location>
</feature>
<evidence type="ECO:0000256" key="4">
    <source>
        <dbReference type="ARBA" id="ARBA00022989"/>
    </source>
</evidence>
<dbReference type="PANTHER" id="PTHR30572:SF4">
    <property type="entry name" value="ABC TRANSPORTER PERMEASE YTRF"/>
    <property type="match status" value="1"/>
</dbReference>
<evidence type="ECO:0000259" key="8">
    <source>
        <dbReference type="Pfam" id="PF02687"/>
    </source>
</evidence>
<keyword evidence="2" id="KW-1003">Cell membrane</keyword>
<feature type="transmembrane region" description="Helical" evidence="7">
    <location>
        <begin position="750"/>
        <end position="774"/>
    </location>
</feature>
<comment type="subcellular location">
    <subcellularLocation>
        <location evidence="1">Cell membrane</location>
        <topology evidence="1">Multi-pass membrane protein</topology>
    </subcellularLocation>
</comment>
<sequence length="789" mass="88382">MLNNYFKIAIRVIRRSASYALINVSGLGLGIACAILIFSLISYHLGFDNFHHHSDRVYRFVTEEHRDAVNYASAVPPAFGKTFRDDYPFGEKVARICVAEEAIISFESNGEQKKFKVDARFAEPEFFDIFNFPLVSGANHLHQANKALITEAAARKYFGNDPAVGKTFRFQNEIDFEITGVLRDFPIRTDVGGSIFLSYTSVGQYNEWYGRDDAWGGITESIQTYARLRDGVHPADVEAVLPAYVKKYRDQSKNVHHYKLQPLADLHFDPRYGGRIPESGVWILAVVGFFLVFTACLNFINLATAQAMGRTREVGVRKVMGSTRPQLFWQFTTETFSIVMLAFLVAFGIATGVLPYINELFSTQVTLQLSDPSLWIFSIVTMVVVTFLAGAYPGMVLSGFRPVSALKGKLQDLASRSLNLRRSLIIAQLIISQVLLIGLIVISNQMKYIRQADLGFDEEAVVMIPTASNDAKMKTLKEQFLRTPGVEKVSVCFGAPASRNNWSTSFKFDNRTESEVFSGQFKGADADYLSTFGIDLVAGRNLVPSDSVREFLVNETMASRLGIAPEEMLGRHLSFNGDEFKGHIVGVVRDFHDQPLRSQINPLFITTSMRHYNSYAVKINMSQAATVLPALEKLWSATYPERIYEYAFLDNETAQFYETEQLMLTMIRVFSGIALFIGCMGLYGLVSFMSVRRTKEIGIRKVLGGSVAHILWLFGKEFYHLILVAFALAAPAGWFLMSKWLELYEYHAGITVWTFAAELVVIALIVLTTVGYVTTKAALANPARALKDE</sequence>
<protein>
    <submittedName>
        <fullName evidence="10">ABC transporter permease</fullName>
    </submittedName>
</protein>
<evidence type="ECO:0000313" key="11">
    <source>
        <dbReference type="Proteomes" id="UP001319200"/>
    </source>
</evidence>
<dbReference type="EMBL" id="JAHESF010000007">
    <property type="protein sequence ID" value="MBT1697044.1"/>
    <property type="molecule type" value="Genomic_DNA"/>
</dbReference>
<feature type="domain" description="ABC3 transporter permease C-terminal" evidence="8">
    <location>
        <begin position="669"/>
        <end position="778"/>
    </location>
</feature>
<dbReference type="Pfam" id="PF02687">
    <property type="entry name" value="FtsX"/>
    <property type="match status" value="2"/>
</dbReference>
<name>A0AAP2GIH1_9BACT</name>
<dbReference type="Pfam" id="PF12704">
    <property type="entry name" value="MacB_PCD"/>
    <property type="match status" value="2"/>
</dbReference>
<dbReference type="PANTHER" id="PTHR30572">
    <property type="entry name" value="MEMBRANE COMPONENT OF TRANSPORTER-RELATED"/>
    <property type="match status" value="1"/>
</dbReference>
<proteinExistence type="inferred from homology"/>
<dbReference type="RefSeq" id="WP_254162724.1">
    <property type="nucleotide sequence ID" value="NZ_JAHESF010000007.1"/>
</dbReference>
<feature type="domain" description="MacB-like periplasmic core" evidence="9">
    <location>
        <begin position="21"/>
        <end position="241"/>
    </location>
</feature>
<feature type="transmembrane region" description="Helical" evidence="7">
    <location>
        <begin position="424"/>
        <end position="442"/>
    </location>
</feature>
<gene>
    <name evidence="10" type="ORF">KK083_09175</name>
</gene>
<evidence type="ECO:0000259" key="9">
    <source>
        <dbReference type="Pfam" id="PF12704"/>
    </source>
</evidence>
<feature type="transmembrane region" description="Helical" evidence="7">
    <location>
        <begin position="21"/>
        <end position="45"/>
    </location>
</feature>
<feature type="domain" description="MacB-like periplasmic core" evidence="9">
    <location>
        <begin position="429"/>
        <end position="593"/>
    </location>
</feature>
<reference evidence="10 11" key="1">
    <citation type="submission" date="2021-05" db="EMBL/GenBank/DDBJ databases">
        <title>A Polyphasic approach of four new species of the genus Ohtaekwangia: Ohtaekwangia histidinii sp. nov., Ohtaekwangia cretensis sp. nov., Ohtaekwangia indiensis sp. nov., Ohtaekwangia reichenbachii sp. nov. from diverse environment.</title>
        <authorList>
            <person name="Octaviana S."/>
        </authorList>
    </citation>
    <scope>NUCLEOTIDE SEQUENCE [LARGE SCALE GENOMIC DNA]</scope>
    <source>
        <strain evidence="10 11">PWU4</strain>
    </source>
</reference>
<dbReference type="GO" id="GO:0022857">
    <property type="term" value="F:transmembrane transporter activity"/>
    <property type="evidence" value="ECO:0007669"/>
    <property type="project" value="TreeGrafter"/>
</dbReference>